<feature type="transmembrane region" description="Helical" evidence="1">
    <location>
        <begin position="162"/>
        <end position="184"/>
    </location>
</feature>
<keyword evidence="1" id="KW-0472">Membrane</keyword>
<dbReference type="OrthoDB" id="9792534at2"/>
<feature type="transmembrane region" description="Helical" evidence="1">
    <location>
        <begin position="130"/>
        <end position="150"/>
    </location>
</feature>
<dbReference type="EMBL" id="AP019860">
    <property type="protein sequence ID" value="BBM85944.1"/>
    <property type="molecule type" value="Genomic_DNA"/>
</dbReference>
<keyword evidence="4" id="KW-1185">Reference proteome</keyword>
<gene>
    <name evidence="3" type="ORF">UABAM_04330</name>
</gene>
<reference evidence="3 4" key="1">
    <citation type="submission" date="2019-08" db="EMBL/GenBank/DDBJ databases">
        <title>Complete genome sequence of Candidatus Uab amorphum.</title>
        <authorList>
            <person name="Shiratori T."/>
            <person name="Suzuki S."/>
            <person name="Kakizawa Y."/>
            <person name="Ishida K."/>
        </authorList>
    </citation>
    <scope>NUCLEOTIDE SEQUENCE [LARGE SCALE GENOMIC DNA]</scope>
    <source>
        <strain evidence="3 4">SRT547</strain>
    </source>
</reference>
<dbReference type="Proteomes" id="UP000326354">
    <property type="component" value="Chromosome"/>
</dbReference>
<feature type="transmembrane region" description="Helical" evidence="1">
    <location>
        <begin position="84"/>
        <end position="103"/>
    </location>
</feature>
<feature type="domain" description="Fatty acid desaturase" evidence="2">
    <location>
        <begin position="45"/>
        <end position="273"/>
    </location>
</feature>
<feature type="transmembrane region" description="Helical" evidence="1">
    <location>
        <begin position="44"/>
        <end position="63"/>
    </location>
</feature>
<keyword evidence="1" id="KW-0812">Transmembrane</keyword>
<accession>A0A5S9IQC1</accession>
<dbReference type="GO" id="GO:0006629">
    <property type="term" value="P:lipid metabolic process"/>
    <property type="evidence" value="ECO:0007669"/>
    <property type="project" value="InterPro"/>
</dbReference>
<protein>
    <submittedName>
        <fullName evidence="3">Beta-carotene hydroxylase</fullName>
    </submittedName>
</protein>
<organism evidence="3 4">
    <name type="scientific">Uabimicrobium amorphum</name>
    <dbReference type="NCBI Taxonomy" id="2596890"/>
    <lineage>
        <taxon>Bacteria</taxon>
        <taxon>Pseudomonadati</taxon>
        <taxon>Planctomycetota</taxon>
        <taxon>Candidatus Uabimicrobiia</taxon>
        <taxon>Candidatus Uabimicrobiales</taxon>
        <taxon>Candidatus Uabimicrobiaceae</taxon>
        <taxon>Candidatus Uabimicrobium</taxon>
    </lineage>
</organism>
<proteinExistence type="predicted"/>
<evidence type="ECO:0000313" key="4">
    <source>
        <dbReference type="Proteomes" id="UP000326354"/>
    </source>
</evidence>
<evidence type="ECO:0000256" key="1">
    <source>
        <dbReference type="SAM" id="Phobius"/>
    </source>
</evidence>
<dbReference type="Pfam" id="PF00487">
    <property type="entry name" value="FA_desaturase"/>
    <property type="match status" value="1"/>
</dbReference>
<dbReference type="InterPro" id="IPR005804">
    <property type="entry name" value="FA_desaturase_dom"/>
</dbReference>
<dbReference type="RefSeq" id="WP_151970027.1">
    <property type="nucleotide sequence ID" value="NZ_AP019860.1"/>
</dbReference>
<sequence length="276" mass="32026">MATINNNVWRKYTNHFAWPTLFLALFILLGFGVSTVFATNNPHLWIYLGVWHTILLYLSFSVAHEASHGNIHGSHKRWKWLNPALGWVFSGFFLVPFSVFRRIHLRHHGVTNNPHEDPDYWVAADKWWKVALRCLTIFFHYFSNLGGAILGESPKAICSWRANVIATFAIATMILVPYALGYIYVFCVLWLIPVILSSAFLALVFDWLPHHPHQVQQRFMDSRIILFPGLNALFLGHNYHLIHHLYPKIPFYHYKTCFEEIEDDLREKGAPISGLS</sequence>
<dbReference type="AlphaFoldDB" id="A0A5S9IQC1"/>
<feature type="transmembrane region" description="Helical" evidence="1">
    <location>
        <begin position="190"/>
        <end position="208"/>
    </location>
</feature>
<dbReference type="KEGG" id="uam:UABAM_04330"/>
<name>A0A5S9IQC1_UABAM</name>
<evidence type="ECO:0000313" key="3">
    <source>
        <dbReference type="EMBL" id="BBM85944.1"/>
    </source>
</evidence>
<keyword evidence="1" id="KW-1133">Transmembrane helix</keyword>
<feature type="transmembrane region" description="Helical" evidence="1">
    <location>
        <begin position="16"/>
        <end position="38"/>
    </location>
</feature>
<evidence type="ECO:0000259" key="2">
    <source>
        <dbReference type="Pfam" id="PF00487"/>
    </source>
</evidence>